<organism evidence="3 4">
    <name type="scientific">Meganyctiphanes norvegica</name>
    <name type="common">Northern krill</name>
    <name type="synonym">Thysanopoda norvegica</name>
    <dbReference type="NCBI Taxonomy" id="48144"/>
    <lineage>
        <taxon>Eukaryota</taxon>
        <taxon>Metazoa</taxon>
        <taxon>Ecdysozoa</taxon>
        <taxon>Arthropoda</taxon>
        <taxon>Crustacea</taxon>
        <taxon>Multicrustacea</taxon>
        <taxon>Malacostraca</taxon>
        <taxon>Eumalacostraca</taxon>
        <taxon>Eucarida</taxon>
        <taxon>Euphausiacea</taxon>
        <taxon>Euphausiidae</taxon>
        <taxon>Meganyctiphanes</taxon>
    </lineage>
</organism>
<dbReference type="InterPro" id="IPR012341">
    <property type="entry name" value="6hp_glycosidase-like_sf"/>
</dbReference>
<dbReference type="InterPro" id="IPR008928">
    <property type="entry name" value="6-hairpin_glycosidase_sf"/>
</dbReference>
<feature type="region of interest" description="Disordered" evidence="1">
    <location>
        <begin position="309"/>
        <end position="341"/>
    </location>
</feature>
<sequence length="976" mass="111184">MSTEPATTSSTSDGNDEVITTATQQQSPTGAQENPPLEGALGPINGTTEEGAADDSVENNLPGGEGEAAVPGKSEDEMASTISDIEKQRLAEDQTRSANWKRWGPYLSERQWGTVREDYSDDGNCWEYLAHDVARSRAYRWGEDGLAGVCDRQGRLCLSLALWNTRDKILKERLFGLTGPQGNHGEDVKELYYYLDSTPTHSYMQYLYKYPQQEYPYQQLERVSRERTRNQPEYELEDTGVLEKGYWDVEVEYAKDSPNNLLMEITVANRGPKPDTIHVLPQLWYRNTWIWGCTHEGCGLKPKLSAVSDTSQSEKEGAANVENGSPAESNAQDSDKSTTDKRSELLVKGTHETLGEYYWAVDQENHNCELLWTDNETNTKKLYGVDNYTPYVKDAFHRYVVDGESEAVNPACRGTKVAAHYKIQLQPGETATIRTRLWQSDESSHSSSESASEDQEKNSFGSNFKNVKDKRKDEANSFYDKVIISKLSNEERLVARQALAGLLWTKQFYHYIVRDWLGGDRNMPAPPEERKKGRNSDWKHLFNRDVISMPDKWEYPWYAVWDLAFHCVALALVDQDFAKDQLMLFLREWYMHPNGQIPAYEFALGDVNPPVHAWAVLYVYRGGSKRGHRDNTFLAKAFQKLTLNFTWWVNRKDPDGRHLFSGGFLGLDNIGVFDRSQPLPIKGKLEQCQQSNFATFFHCFSCLDKSMFMNLYLVLVRSFLEYFVQEVVEAMKTSGFKSELDKWEADMKAFRDSYPFVTGDSSTILNLPICVQNIIENILILKIYALSGKHARQRISNYSVYCTGHWILRASRSDAMREITYLNGLVDLTKDDGENLTQYVARIDELLANLGSDTKIPHKFVTLLNMRGLPEKYDIELADGTKSVGMDKGCGNAKFPIQTEYLIRSIMKRGKLYYLDHINDSNYVNATAVKVVYAVSGTRVVSVLKPLSVSSPSRYVLKSQYNIRQVLKLTSFYACF</sequence>
<feature type="region of interest" description="Disordered" evidence="1">
    <location>
        <begin position="1"/>
        <end position="80"/>
    </location>
</feature>
<feature type="region of interest" description="Disordered" evidence="1">
    <location>
        <begin position="438"/>
        <end position="465"/>
    </location>
</feature>
<dbReference type="SUPFAM" id="SSF48208">
    <property type="entry name" value="Six-hairpin glycosidases"/>
    <property type="match status" value="1"/>
</dbReference>
<dbReference type="PANTHER" id="PTHR10412">
    <property type="entry name" value="MANNOSYL-OLIGOSACCHARIDE GLUCOSIDASE"/>
    <property type="match status" value="1"/>
</dbReference>
<evidence type="ECO:0000259" key="2">
    <source>
        <dbReference type="Pfam" id="PF22422"/>
    </source>
</evidence>
<feature type="domain" description="Mannosylglycerate hydrolase MGH1-like glycoside hydrolase" evidence="2">
    <location>
        <begin position="555"/>
        <end position="660"/>
    </location>
</feature>
<evidence type="ECO:0000313" key="4">
    <source>
        <dbReference type="Proteomes" id="UP001497623"/>
    </source>
</evidence>
<feature type="non-terminal residue" evidence="3">
    <location>
        <position position="976"/>
    </location>
</feature>
<dbReference type="PANTHER" id="PTHR10412:SF10">
    <property type="entry name" value="GLYCOSYL HYDROLASE FAMILY 63 C-TERMINAL DOMAIN-CONTAINING PROTEIN"/>
    <property type="match status" value="1"/>
</dbReference>
<accession>A0AAV2PP52</accession>
<dbReference type="EMBL" id="CAXKWB010000479">
    <property type="protein sequence ID" value="CAL4060964.1"/>
    <property type="molecule type" value="Genomic_DNA"/>
</dbReference>
<comment type="caution">
    <text evidence="3">The sequence shown here is derived from an EMBL/GenBank/DDBJ whole genome shotgun (WGS) entry which is preliminary data.</text>
</comment>
<name>A0AAV2PP52_MEGNR</name>
<keyword evidence="4" id="KW-1185">Reference proteome</keyword>
<feature type="compositionally biased region" description="Polar residues" evidence="1">
    <location>
        <begin position="322"/>
        <end position="332"/>
    </location>
</feature>
<dbReference type="GO" id="GO:0004573">
    <property type="term" value="F:Glc3Man9GlcNAc2 oligosaccharide glucosidase activity"/>
    <property type="evidence" value="ECO:0007669"/>
    <property type="project" value="InterPro"/>
</dbReference>
<dbReference type="AlphaFoldDB" id="A0AAV2PP52"/>
<reference evidence="3 4" key="1">
    <citation type="submission" date="2024-05" db="EMBL/GenBank/DDBJ databases">
        <authorList>
            <person name="Wallberg A."/>
        </authorList>
    </citation>
    <scope>NUCLEOTIDE SEQUENCE [LARGE SCALE GENOMIC DNA]</scope>
</reference>
<feature type="compositionally biased region" description="Polar residues" evidence="1">
    <location>
        <begin position="1"/>
        <end position="32"/>
    </location>
</feature>
<dbReference type="Pfam" id="PF22422">
    <property type="entry name" value="MGH1-like_GH"/>
    <property type="match status" value="1"/>
</dbReference>
<protein>
    <recommendedName>
        <fullName evidence="2">Mannosylglycerate hydrolase MGH1-like glycoside hydrolase domain-containing protein</fullName>
    </recommendedName>
</protein>
<evidence type="ECO:0000313" key="3">
    <source>
        <dbReference type="EMBL" id="CAL4060964.1"/>
    </source>
</evidence>
<proteinExistence type="predicted"/>
<evidence type="ECO:0000256" key="1">
    <source>
        <dbReference type="SAM" id="MobiDB-lite"/>
    </source>
</evidence>
<dbReference type="Proteomes" id="UP001497623">
    <property type="component" value="Unassembled WGS sequence"/>
</dbReference>
<gene>
    <name evidence="3" type="ORF">MNOR_LOCUS1714</name>
</gene>
<dbReference type="GO" id="GO:0009311">
    <property type="term" value="P:oligosaccharide metabolic process"/>
    <property type="evidence" value="ECO:0007669"/>
    <property type="project" value="InterPro"/>
</dbReference>
<dbReference type="InterPro" id="IPR004888">
    <property type="entry name" value="Glycoside_hydrolase_63"/>
</dbReference>
<dbReference type="InterPro" id="IPR054491">
    <property type="entry name" value="MGH1-like_GH"/>
</dbReference>
<dbReference type="Gene3D" id="1.50.10.10">
    <property type="match status" value="1"/>
</dbReference>